<evidence type="ECO:0000259" key="6">
    <source>
        <dbReference type="Pfam" id="PF13505"/>
    </source>
</evidence>
<evidence type="ECO:0000256" key="1">
    <source>
        <dbReference type="ARBA" id="ARBA00004442"/>
    </source>
</evidence>
<protein>
    <submittedName>
        <fullName evidence="7">Outer membrane beta-barrel protein</fullName>
    </submittedName>
</protein>
<gene>
    <name evidence="7" type="ORF">MUB46_12650</name>
</gene>
<dbReference type="InterPro" id="IPR051692">
    <property type="entry name" value="OMP-like"/>
</dbReference>
<accession>A0AAW5QXQ3</accession>
<dbReference type="PANTHER" id="PTHR34001:SF3">
    <property type="entry name" value="BLL7405 PROTEIN"/>
    <property type="match status" value="1"/>
</dbReference>
<evidence type="ECO:0000313" key="8">
    <source>
        <dbReference type="Proteomes" id="UP001320898"/>
    </source>
</evidence>
<keyword evidence="4" id="KW-0998">Cell outer membrane</keyword>
<dbReference type="Gene3D" id="2.40.160.20">
    <property type="match status" value="1"/>
</dbReference>
<evidence type="ECO:0000313" key="7">
    <source>
        <dbReference type="EMBL" id="MCT8972707.1"/>
    </source>
</evidence>
<keyword evidence="2" id="KW-0732">Signal</keyword>
<keyword evidence="8" id="KW-1185">Reference proteome</keyword>
<dbReference type="EMBL" id="JALIDZ010000005">
    <property type="protein sequence ID" value="MCT8972707.1"/>
    <property type="molecule type" value="Genomic_DNA"/>
</dbReference>
<feature type="domain" description="Outer membrane protein beta-barrel" evidence="6">
    <location>
        <begin position="4"/>
        <end position="227"/>
    </location>
</feature>
<dbReference type="RefSeq" id="WP_261616283.1">
    <property type="nucleotide sequence ID" value="NZ_JALIDZ010000005.1"/>
</dbReference>
<evidence type="ECO:0000256" key="3">
    <source>
        <dbReference type="ARBA" id="ARBA00023136"/>
    </source>
</evidence>
<dbReference type="Proteomes" id="UP001320898">
    <property type="component" value="Unassembled WGS sequence"/>
</dbReference>
<comment type="subcellular location">
    <subcellularLocation>
        <location evidence="1">Cell outer membrane</location>
    </subcellularLocation>
</comment>
<evidence type="ECO:0000256" key="2">
    <source>
        <dbReference type="ARBA" id="ARBA00022729"/>
    </source>
</evidence>
<dbReference type="AlphaFoldDB" id="A0AAW5QXQ3"/>
<organism evidence="7 8">
    <name type="scientific">Microbaculum marinisediminis</name>
    <dbReference type="NCBI Taxonomy" id="2931392"/>
    <lineage>
        <taxon>Bacteria</taxon>
        <taxon>Pseudomonadati</taxon>
        <taxon>Pseudomonadota</taxon>
        <taxon>Alphaproteobacteria</taxon>
        <taxon>Hyphomicrobiales</taxon>
        <taxon>Tepidamorphaceae</taxon>
        <taxon>Microbaculum</taxon>
    </lineage>
</organism>
<name>A0AAW5QXQ3_9HYPH</name>
<dbReference type="InterPro" id="IPR011250">
    <property type="entry name" value="OMP/PagP_B-barrel"/>
</dbReference>
<dbReference type="Pfam" id="PF13505">
    <property type="entry name" value="OMP_b-brl"/>
    <property type="match status" value="1"/>
</dbReference>
<comment type="similarity">
    <text evidence="5">Belongs to the Omp25/RopB family.</text>
</comment>
<evidence type="ECO:0000256" key="5">
    <source>
        <dbReference type="ARBA" id="ARBA00038306"/>
    </source>
</evidence>
<keyword evidence="3" id="KW-0472">Membrane</keyword>
<dbReference type="GO" id="GO:0009279">
    <property type="term" value="C:cell outer membrane"/>
    <property type="evidence" value="ECO:0007669"/>
    <property type="project" value="UniProtKB-SubCell"/>
</dbReference>
<dbReference type="SUPFAM" id="SSF56925">
    <property type="entry name" value="OMPA-like"/>
    <property type="match status" value="1"/>
</dbReference>
<evidence type="ECO:0000256" key="4">
    <source>
        <dbReference type="ARBA" id="ARBA00023237"/>
    </source>
</evidence>
<dbReference type="InterPro" id="IPR027385">
    <property type="entry name" value="Beta-barrel_OMP"/>
</dbReference>
<sequence>MAVLLGLGLTCTPARADNPFITRKPVYNWNGLWWGGHLGAEWGELIAEPASGTGYEDARFSGGIGLGYDREFSRVVFGVSADTDFASWSAGGRMYLPAVSPSLLSPQLTVRSEMEWFTTVRARIGVRFDRALPYITGGLALAKITTSAQSVATTGPFAFAPVTSDSWEAGYTIGAGLEYRLTEHDTLGVEYLYYQIQGPDLVVVPQNWRLDNKIRGHIVRATFKYTF</sequence>
<proteinExistence type="inferred from homology"/>
<reference evidence="7 8" key="1">
    <citation type="submission" date="2022-04" db="EMBL/GenBank/DDBJ databases">
        <authorList>
            <person name="Ye Y.-Q."/>
            <person name="Du Z.-J."/>
        </authorList>
    </citation>
    <scope>NUCLEOTIDE SEQUENCE [LARGE SCALE GENOMIC DNA]</scope>
    <source>
        <strain evidence="7 8">A6E488</strain>
    </source>
</reference>
<dbReference type="PANTHER" id="PTHR34001">
    <property type="entry name" value="BLL7405 PROTEIN"/>
    <property type="match status" value="1"/>
</dbReference>
<comment type="caution">
    <text evidence="7">The sequence shown here is derived from an EMBL/GenBank/DDBJ whole genome shotgun (WGS) entry which is preliminary data.</text>
</comment>